<keyword evidence="2" id="KW-0964">Secreted</keyword>
<evidence type="ECO:0000256" key="5">
    <source>
        <dbReference type="SAM" id="MobiDB-lite"/>
    </source>
</evidence>
<dbReference type="PANTHER" id="PTHR37467:SF1">
    <property type="entry name" value="EXPORTED CALCIUM-BINDING GLYCOPROTEIN"/>
    <property type="match status" value="1"/>
</dbReference>
<dbReference type="InterPro" id="IPR059100">
    <property type="entry name" value="TSP3_bac"/>
</dbReference>
<organism evidence="6 7">
    <name type="scientific">Luteolibacter arcticus</name>
    <dbReference type="NCBI Taxonomy" id="1581411"/>
    <lineage>
        <taxon>Bacteria</taxon>
        <taxon>Pseudomonadati</taxon>
        <taxon>Verrucomicrobiota</taxon>
        <taxon>Verrucomicrobiia</taxon>
        <taxon>Verrucomicrobiales</taxon>
        <taxon>Verrucomicrobiaceae</taxon>
        <taxon>Luteolibacter</taxon>
    </lineage>
</organism>
<sequence length="865" mass="90291">MDFPIGVSFADEAATSSHIAAADVAGAEIQHANWNSCWRWGNPTPLKDANGASTDVTMKWDATGAWVVAAAPLAGGNGILMNGYLDSNGQANGAFDGVFGSANDKPIVLVTKLDEWMAENNLTSYSVVIYADGDSAGGDRATRVWLANTLPGAPVGADPGLGTDLTSRVDIIDQSNWNTNPTFTRVTGTSGVGNYTVFSGLTAPAFYIRVDEAGTGPWRAPLNGFQIIGTNVVEVPDTDDDGLPDAWENNHGLDPEDDGTTNIDNGPEGNPDNDGRTNLEEFNEGVDSTNPRKADTDEDGLDDGEEFTAGTLPLDPDTDNDTLPDGWEVDNELNPLDDGTTDPDNGANGDPDEDLLLNSGEYTRKTDAQLADTDDDGYNDVDEDGGGTWSSEFLTGSSAIKADTDGDGIKDGDENPDEDYAAGTVTGTDPNKSDTDGDGQNDRWEFLLGTDPKLDSSTLPTVPVVNSSFELPDAAGGFLRVIPDSWSLSTAHTIEETYVECLTGSGVSGGQGAQYAGIQTLGNYLYQDTGVAFSPNTTYLVDLAGGYRNGFPTGTVEFGLYSSSAIGTPVSGYPGRMDLNGVRLESGNPDADGVVNKLRDASALTTIGSGALGRPYSFVTGSTPPAGNIAVYIRHASGFRVLFDNVRIIAVPNATDVDTDGLPDGWELANNLSPRDNGSIAVVNGAAGDRDIDESPNSQELAAGSDPNDLDTDGDGLSDGVESNSGDFIDADDTGTSPIKMDSDGDQIADNTELTLGTDPTLPDTDGDGFNDNVEVAAGTDPTDEDDFPITADPKVTAFSFNGAAFELTVGNLVAAKTYTLARSTTLDDFSPIGTTVTGVTTHTFSDADTPEGAAFYRVEEVTGP</sequence>
<evidence type="ECO:0000256" key="2">
    <source>
        <dbReference type="ARBA" id="ARBA00022525"/>
    </source>
</evidence>
<feature type="compositionally biased region" description="Acidic residues" evidence="5">
    <location>
        <begin position="372"/>
        <end position="385"/>
    </location>
</feature>
<keyword evidence="7" id="KW-1185">Reference proteome</keyword>
<feature type="region of interest" description="Disordered" evidence="5">
    <location>
        <begin position="235"/>
        <end position="442"/>
    </location>
</feature>
<feature type="compositionally biased region" description="Acidic residues" evidence="5">
    <location>
        <begin position="296"/>
        <end position="306"/>
    </location>
</feature>
<evidence type="ECO:0000313" key="7">
    <source>
        <dbReference type="Proteomes" id="UP001320876"/>
    </source>
</evidence>
<feature type="compositionally biased region" description="Polar residues" evidence="5">
    <location>
        <begin position="389"/>
        <end position="398"/>
    </location>
</feature>
<name>A0ABT3GKD7_9BACT</name>
<comment type="subcellular location">
    <subcellularLocation>
        <location evidence="1">Secreted</location>
    </subcellularLocation>
</comment>
<reference evidence="6 7" key="1">
    <citation type="submission" date="2022-10" db="EMBL/GenBank/DDBJ databases">
        <title>Luteolibacter arcticus strain CCTCC AB 2014275, whole genome shotgun sequencing project.</title>
        <authorList>
            <person name="Zhao G."/>
            <person name="Shen L."/>
        </authorList>
    </citation>
    <scope>NUCLEOTIDE SEQUENCE [LARGE SCALE GENOMIC DNA]</scope>
    <source>
        <strain evidence="6 7">CCTCC AB 2014275</strain>
    </source>
</reference>
<feature type="compositionally biased region" description="Basic and acidic residues" evidence="5">
    <location>
        <begin position="402"/>
        <end position="413"/>
    </location>
</feature>
<dbReference type="InterPro" id="IPR053180">
    <property type="entry name" value="Ca-binding_acidic-repeat"/>
</dbReference>
<keyword evidence="3" id="KW-0732">Signal</keyword>
<evidence type="ECO:0000256" key="4">
    <source>
        <dbReference type="ARBA" id="ARBA00022837"/>
    </source>
</evidence>
<feature type="compositionally biased region" description="Low complexity" evidence="5">
    <location>
        <begin position="754"/>
        <end position="764"/>
    </location>
</feature>
<evidence type="ECO:0008006" key="8">
    <source>
        <dbReference type="Google" id="ProtNLM"/>
    </source>
</evidence>
<dbReference type="EMBL" id="JAPDDT010000006">
    <property type="protein sequence ID" value="MCW1923985.1"/>
    <property type="molecule type" value="Genomic_DNA"/>
</dbReference>
<feature type="compositionally biased region" description="Basic and acidic residues" evidence="5">
    <location>
        <begin position="431"/>
        <end position="442"/>
    </location>
</feature>
<comment type="caution">
    <text evidence="6">The sequence shown here is derived from an EMBL/GenBank/DDBJ whole genome shotgun (WGS) entry which is preliminary data.</text>
</comment>
<protein>
    <recommendedName>
        <fullName evidence="8">SD-repeat containing protein B domain-containing protein</fullName>
    </recommendedName>
</protein>
<dbReference type="Proteomes" id="UP001320876">
    <property type="component" value="Unassembled WGS sequence"/>
</dbReference>
<evidence type="ECO:0000313" key="6">
    <source>
        <dbReference type="EMBL" id="MCW1923985.1"/>
    </source>
</evidence>
<proteinExistence type="predicted"/>
<keyword evidence="4" id="KW-0106">Calcium</keyword>
<evidence type="ECO:0000256" key="1">
    <source>
        <dbReference type="ARBA" id="ARBA00004613"/>
    </source>
</evidence>
<feature type="region of interest" description="Disordered" evidence="5">
    <location>
        <begin position="688"/>
        <end position="773"/>
    </location>
</feature>
<accession>A0ABT3GKD7</accession>
<evidence type="ECO:0000256" key="3">
    <source>
        <dbReference type="ARBA" id="ARBA00022729"/>
    </source>
</evidence>
<dbReference type="PANTHER" id="PTHR37467">
    <property type="entry name" value="EXPORTED CALCIUM-BINDING GLYCOPROTEIN-RELATED"/>
    <property type="match status" value="1"/>
</dbReference>
<dbReference type="Pfam" id="PF18884">
    <property type="entry name" value="TSP3_bac"/>
    <property type="match status" value="8"/>
</dbReference>
<gene>
    <name evidence="6" type="ORF">OKA05_15565</name>
</gene>
<feature type="compositionally biased region" description="Acidic residues" evidence="5">
    <location>
        <begin position="316"/>
        <end position="331"/>
    </location>
</feature>